<feature type="region of interest" description="Disordered" evidence="6">
    <location>
        <begin position="1"/>
        <end position="37"/>
    </location>
</feature>
<dbReference type="Pfam" id="PF04082">
    <property type="entry name" value="Fungal_trans"/>
    <property type="match status" value="1"/>
</dbReference>
<dbReference type="GO" id="GO:0008270">
    <property type="term" value="F:zinc ion binding"/>
    <property type="evidence" value="ECO:0007669"/>
    <property type="project" value="InterPro"/>
</dbReference>
<dbReference type="InterPro" id="IPR053230">
    <property type="entry name" value="Trans_reg_galc"/>
</dbReference>
<evidence type="ECO:0000256" key="6">
    <source>
        <dbReference type="SAM" id="MobiDB-lite"/>
    </source>
</evidence>
<keyword evidence="2" id="KW-0805">Transcription regulation</keyword>
<dbReference type="SMART" id="SM00906">
    <property type="entry name" value="Fungal_trans"/>
    <property type="match status" value="1"/>
</dbReference>
<dbReference type="CDD" id="cd12148">
    <property type="entry name" value="fungal_TF_MHR"/>
    <property type="match status" value="1"/>
</dbReference>
<dbReference type="OrthoDB" id="5296287at2759"/>
<protein>
    <recommendedName>
        <fullName evidence="7">Zn(2)-C6 fungal-type domain-containing protein</fullName>
    </recommendedName>
</protein>
<sequence length="778" mass="87383">MATYAESIASASHGHGSPDQCHRRNSPPRQPSSRKASIAKARASHACDRCRVMRTKCSGGNRCTKCLKDNALCVYGDRKRERNKKVLAESLDRIGSLESENSELLTALRAITERPDFQPKEHIDIVDILAKYSKQEEHDPGHDSSSQSQTKTTPSTTPQTSTAHGPARASETTGENRARSSVGSPGKQGELLRIVSLDNGGGASGFVGKMSEISWIQRAFETVRGYRIDNLGDIYAAEMDQNIATTTDFIYFTDDTNILAINEDYVDQFHWPAKDTVVLLSEAFFHAMQGAYHFVLREQFLQQAYQFSAQEKPFPWSQRHWLALANLVWAIGSKWLQLTKLHEPQSDDNHLIYYARARALGLDHRVMFDHPDIERVQDIGLLSFYLLINGSISRAWNTLGHATRHATALGLHLRVTDTNVSELERARRARTWYSLYSLEILIAEITGRPKSIFLTDVTIPIDLFWSVPRETLAFSEQVDHFLSPAGSRKIWLEYLHSGSGISHMTGGMVPWKSLSSVGRDVPISYLPQRLYLCRLSDKVASHLYSGTSEDSWSEIQQKLGNLQDELRQWAGNLPQELAIQGQESAGTDPRAKIELGIYYYSVEMILNRVCLCEITIPDESAGSQEFNRSSARTCVHAAMSMLAMLPDHPTAHEAYQLLPWWELLHFVAQATAVLLLELALDAQHFRNEVAQIVTSLRKAMGYLWCMTEMSLSAYRAWRIFRQLLTEVMGRHDDLDLTDIPTEAAPPPGWNDALEAVTTRAFPGSCKKVLIPCTTVMMA</sequence>
<dbReference type="Gene3D" id="4.10.240.10">
    <property type="entry name" value="Zn(2)-C6 fungal-type DNA-binding domain"/>
    <property type="match status" value="1"/>
</dbReference>
<dbReference type="InterPro" id="IPR001138">
    <property type="entry name" value="Zn2Cys6_DnaBD"/>
</dbReference>
<proteinExistence type="predicted"/>
<dbReference type="GeneID" id="27348633"/>
<reference evidence="8 9" key="1">
    <citation type="submission" date="2015-01" db="EMBL/GenBank/DDBJ databases">
        <title>The Genome Sequence of Cladophialophora immunda CBS83496.</title>
        <authorList>
            <consortium name="The Broad Institute Genomics Platform"/>
            <person name="Cuomo C."/>
            <person name="de Hoog S."/>
            <person name="Gorbushina A."/>
            <person name="Stielow B."/>
            <person name="Teixiera M."/>
            <person name="Abouelleil A."/>
            <person name="Chapman S.B."/>
            <person name="Priest M."/>
            <person name="Young S.K."/>
            <person name="Wortman J."/>
            <person name="Nusbaum C."/>
            <person name="Birren B."/>
        </authorList>
    </citation>
    <scope>NUCLEOTIDE SEQUENCE [LARGE SCALE GENOMIC DNA]</scope>
    <source>
        <strain evidence="8 9">CBS 83496</strain>
    </source>
</reference>
<organism evidence="8 9">
    <name type="scientific">Cladophialophora immunda</name>
    <dbReference type="NCBI Taxonomy" id="569365"/>
    <lineage>
        <taxon>Eukaryota</taxon>
        <taxon>Fungi</taxon>
        <taxon>Dikarya</taxon>
        <taxon>Ascomycota</taxon>
        <taxon>Pezizomycotina</taxon>
        <taxon>Eurotiomycetes</taxon>
        <taxon>Chaetothyriomycetidae</taxon>
        <taxon>Chaetothyriales</taxon>
        <taxon>Herpotrichiellaceae</taxon>
        <taxon>Cladophialophora</taxon>
    </lineage>
</organism>
<feature type="compositionally biased region" description="Low complexity" evidence="6">
    <location>
        <begin position="144"/>
        <end position="162"/>
    </location>
</feature>
<evidence type="ECO:0000313" key="9">
    <source>
        <dbReference type="Proteomes" id="UP000054466"/>
    </source>
</evidence>
<evidence type="ECO:0000313" key="8">
    <source>
        <dbReference type="EMBL" id="KIW26339.1"/>
    </source>
</evidence>
<keyword evidence="9" id="KW-1185">Reference proteome</keyword>
<dbReference type="Proteomes" id="UP000054466">
    <property type="component" value="Unassembled WGS sequence"/>
</dbReference>
<keyword evidence="3" id="KW-0238">DNA-binding</keyword>
<dbReference type="GO" id="GO:0006351">
    <property type="term" value="P:DNA-templated transcription"/>
    <property type="evidence" value="ECO:0007669"/>
    <property type="project" value="InterPro"/>
</dbReference>
<dbReference type="VEuPathDB" id="FungiDB:PV07_09439"/>
<dbReference type="GO" id="GO:0003677">
    <property type="term" value="F:DNA binding"/>
    <property type="evidence" value="ECO:0007669"/>
    <property type="project" value="UniProtKB-KW"/>
</dbReference>
<dbReference type="CDD" id="cd00067">
    <property type="entry name" value="GAL4"/>
    <property type="match status" value="1"/>
</dbReference>
<dbReference type="HOGENOM" id="CLU_011910_2_0_1"/>
<evidence type="ECO:0000256" key="3">
    <source>
        <dbReference type="ARBA" id="ARBA00023125"/>
    </source>
</evidence>
<feature type="compositionally biased region" description="Polar residues" evidence="6">
    <location>
        <begin position="170"/>
        <end position="183"/>
    </location>
</feature>
<accession>A0A0D2CRW6</accession>
<dbReference type="PANTHER" id="PTHR47654">
    <property type="entry name" value="ZN(II)2CYS6 TRANSCRIPTION FACTOR (EUROFUNG)-RELATED"/>
    <property type="match status" value="1"/>
</dbReference>
<feature type="domain" description="Zn(2)-C6 fungal-type" evidence="7">
    <location>
        <begin position="46"/>
        <end position="75"/>
    </location>
</feature>
<name>A0A0D2CRW6_9EURO</name>
<evidence type="ECO:0000256" key="5">
    <source>
        <dbReference type="ARBA" id="ARBA00023242"/>
    </source>
</evidence>
<feature type="region of interest" description="Disordered" evidence="6">
    <location>
        <begin position="134"/>
        <end position="186"/>
    </location>
</feature>
<dbReference type="PANTHER" id="PTHR47654:SF5">
    <property type="entry name" value="TRANSCRIPTION FACTOR DOMAIN-CONTAINING PROTEIN"/>
    <property type="match status" value="1"/>
</dbReference>
<keyword evidence="4" id="KW-0804">Transcription</keyword>
<evidence type="ECO:0000256" key="4">
    <source>
        <dbReference type="ARBA" id="ARBA00023163"/>
    </source>
</evidence>
<dbReference type="Pfam" id="PF00172">
    <property type="entry name" value="Zn_clus"/>
    <property type="match status" value="1"/>
</dbReference>
<dbReference type="SUPFAM" id="SSF57701">
    <property type="entry name" value="Zn2/Cys6 DNA-binding domain"/>
    <property type="match status" value="1"/>
</dbReference>
<dbReference type="PROSITE" id="PS50048">
    <property type="entry name" value="ZN2_CY6_FUNGAL_2"/>
    <property type="match status" value="1"/>
</dbReference>
<dbReference type="SMART" id="SM00066">
    <property type="entry name" value="GAL4"/>
    <property type="match status" value="1"/>
</dbReference>
<evidence type="ECO:0000256" key="1">
    <source>
        <dbReference type="ARBA" id="ARBA00022723"/>
    </source>
</evidence>
<dbReference type="RefSeq" id="XP_016246555.1">
    <property type="nucleotide sequence ID" value="XM_016396699.1"/>
</dbReference>
<dbReference type="InterPro" id="IPR036864">
    <property type="entry name" value="Zn2-C6_fun-type_DNA-bd_sf"/>
</dbReference>
<gene>
    <name evidence="8" type="ORF">PV07_09439</name>
</gene>
<dbReference type="AlphaFoldDB" id="A0A0D2CRW6"/>
<keyword evidence="5" id="KW-0539">Nucleus</keyword>
<dbReference type="EMBL" id="KN847044">
    <property type="protein sequence ID" value="KIW26339.1"/>
    <property type="molecule type" value="Genomic_DNA"/>
</dbReference>
<keyword evidence="1" id="KW-0479">Metal-binding</keyword>
<dbReference type="InterPro" id="IPR007219">
    <property type="entry name" value="XnlR_reg_dom"/>
</dbReference>
<evidence type="ECO:0000256" key="2">
    <source>
        <dbReference type="ARBA" id="ARBA00023015"/>
    </source>
</evidence>
<dbReference type="GO" id="GO:0000981">
    <property type="term" value="F:DNA-binding transcription factor activity, RNA polymerase II-specific"/>
    <property type="evidence" value="ECO:0007669"/>
    <property type="project" value="InterPro"/>
</dbReference>
<dbReference type="PROSITE" id="PS00463">
    <property type="entry name" value="ZN2_CY6_FUNGAL_1"/>
    <property type="match status" value="1"/>
</dbReference>
<evidence type="ECO:0000259" key="7">
    <source>
        <dbReference type="PROSITE" id="PS50048"/>
    </source>
</evidence>